<proteinExistence type="predicted"/>
<reference evidence="1" key="1">
    <citation type="submission" date="2020-05" db="EMBL/GenBank/DDBJ databases">
        <authorList>
            <person name="Chiriac C."/>
            <person name="Salcher M."/>
            <person name="Ghai R."/>
            <person name="Kavagutti S V."/>
        </authorList>
    </citation>
    <scope>NUCLEOTIDE SEQUENCE</scope>
</reference>
<dbReference type="EMBL" id="CAEZSK010000061">
    <property type="protein sequence ID" value="CAB4539830.1"/>
    <property type="molecule type" value="Genomic_DNA"/>
</dbReference>
<dbReference type="AlphaFoldDB" id="A0A6J6BL27"/>
<gene>
    <name evidence="1" type="ORF">UFOPK1419_00556</name>
</gene>
<organism evidence="1">
    <name type="scientific">freshwater metagenome</name>
    <dbReference type="NCBI Taxonomy" id="449393"/>
    <lineage>
        <taxon>unclassified sequences</taxon>
        <taxon>metagenomes</taxon>
        <taxon>ecological metagenomes</taxon>
    </lineage>
</organism>
<accession>A0A6J6BL27</accession>
<protein>
    <submittedName>
        <fullName evidence="1">Unannotated protein</fullName>
    </submittedName>
</protein>
<sequence length="48" mass="5068">MAPVEKRLTISEIGSTSSIEIAGRSPSLNAKSPRRVINALLCSSTLLV</sequence>
<name>A0A6J6BL27_9ZZZZ</name>
<evidence type="ECO:0000313" key="1">
    <source>
        <dbReference type="EMBL" id="CAB4539830.1"/>
    </source>
</evidence>